<gene>
    <name evidence="3" type="ORF">PLANPX_0124</name>
</gene>
<protein>
    <submittedName>
        <fullName evidence="3">Uncharacterized protein</fullName>
    </submittedName>
</protein>
<accession>A0A5K7X3W3</accession>
<organism evidence="3 4">
    <name type="scientific">Lacipirellula parvula</name>
    <dbReference type="NCBI Taxonomy" id="2650471"/>
    <lineage>
        <taxon>Bacteria</taxon>
        <taxon>Pseudomonadati</taxon>
        <taxon>Planctomycetota</taxon>
        <taxon>Planctomycetia</taxon>
        <taxon>Pirellulales</taxon>
        <taxon>Lacipirellulaceae</taxon>
        <taxon>Lacipirellula</taxon>
    </lineage>
</organism>
<evidence type="ECO:0000256" key="2">
    <source>
        <dbReference type="SAM" id="SignalP"/>
    </source>
</evidence>
<dbReference type="KEGG" id="lpav:PLANPX_0124"/>
<sequence length="322" mass="32561">MKRLPLLTAAALCVLPALLGCWEEIKYEPGPAAVRHETADNSTAEPPASAVSPAPEPVLPTEPAEIATAAPADTAPVEHSPAEAPLVETPPLDLATETPVAEPPAAASPEAVATPADAATQPSLEADGAQPPAGEGASFDELFPSETPAPDSPAVAPAERLAVWQAAQKWSFAAAMYAKQLPAERYEATLAEAAAAAVSVGVELPPLPKAGDGASPEQAVVAALQGEPAAAVIASATERFGPAAGGLANVAIRSNLLLLSYSPRRGDAAIQAGDFTAAAEASALPAEAWQPLATLLDGGGEYVAVRSAIFAFHRQVDELLAH</sequence>
<keyword evidence="2" id="KW-0732">Signal</keyword>
<feature type="region of interest" description="Disordered" evidence="1">
    <location>
        <begin position="36"/>
        <end position="59"/>
    </location>
</feature>
<feature type="compositionally biased region" description="Low complexity" evidence="1">
    <location>
        <begin position="44"/>
        <end position="53"/>
    </location>
</feature>
<dbReference type="Proteomes" id="UP000326837">
    <property type="component" value="Chromosome"/>
</dbReference>
<dbReference type="AlphaFoldDB" id="A0A5K7X3W3"/>
<dbReference type="RefSeq" id="WP_152096842.1">
    <property type="nucleotide sequence ID" value="NZ_AP021861.1"/>
</dbReference>
<keyword evidence="4" id="KW-1185">Reference proteome</keyword>
<proteinExistence type="predicted"/>
<feature type="signal peptide" evidence="2">
    <location>
        <begin position="1"/>
        <end position="19"/>
    </location>
</feature>
<feature type="compositionally biased region" description="Low complexity" evidence="1">
    <location>
        <begin position="96"/>
        <end position="120"/>
    </location>
</feature>
<evidence type="ECO:0000256" key="1">
    <source>
        <dbReference type="SAM" id="MobiDB-lite"/>
    </source>
</evidence>
<dbReference type="EMBL" id="AP021861">
    <property type="protein sequence ID" value="BBO30512.1"/>
    <property type="molecule type" value="Genomic_DNA"/>
</dbReference>
<name>A0A5K7X3W3_9BACT</name>
<evidence type="ECO:0000313" key="3">
    <source>
        <dbReference type="EMBL" id="BBO30512.1"/>
    </source>
</evidence>
<evidence type="ECO:0000313" key="4">
    <source>
        <dbReference type="Proteomes" id="UP000326837"/>
    </source>
</evidence>
<dbReference type="PROSITE" id="PS51257">
    <property type="entry name" value="PROKAR_LIPOPROTEIN"/>
    <property type="match status" value="1"/>
</dbReference>
<feature type="region of interest" description="Disordered" evidence="1">
    <location>
        <begin position="96"/>
        <end position="154"/>
    </location>
</feature>
<feature type="chain" id="PRO_5024805121" evidence="2">
    <location>
        <begin position="20"/>
        <end position="322"/>
    </location>
</feature>
<reference evidence="4" key="1">
    <citation type="submission" date="2019-10" db="EMBL/GenBank/DDBJ databases">
        <title>Lacipirellula parvula gen. nov., sp. nov., representing a lineage of planctomycetes widespread in freshwater anoxic habitats, and description of the family Lacipirellulaceae.</title>
        <authorList>
            <person name="Dedysh S.N."/>
            <person name="Kulichevskaya I.S."/>
            <person name="Beletsky A.V."/>
            <person name="Rakitin A.L."/>
            <person name="Mardanov A.V."/>
            <person name="Ivanova A.A."/>
            <person name="Saltykova V.X."/>
            <person name="Rijpstra W.I.C."/>
            <person name="Sinninghe Damste J.S."/>
            <person name="Ravin N.V."/>
        </authorList>
    </citation>
    <scope>NUCLEOTIDE SEQUENCE [LARGE SCALE GENOMIC DNA]</scope>
    <source>
        <strain evidence="4">PX69</strain>
    </source>
</reference>